<dbReference type="GO" id="GO:0046961">
    <property type="term" value="F:proton-transporting ATPase activity, rotational mechanism"/>
    <property type="evidence" value="ECO:0007669"/>
    <property type="project" value="TreeGrafter"/>
</dbReference>
<feature type="transmembrane region" description="Helical" evidence="13">
    <location>
        <begin position="33"/>
        <end position="51"/>
    </location>
</feature>
<comment type="caution">
    <text evidence="16">The sequence shown here is derived from an EMBL/GenBank/DDBJ whole genome shotgun (WGS) entry which is preliminary data.</text>
</comment>
<organism evidence="16 17">
    <name type="scientific">Helicobacter trogontum</name>
    <dbReference type="NCBI Taxonomy" id="50960"/>
    <lineage>
        <taxon>Bacteria</taxon>
        <taxon>Pseudomonadati</taxon>
        <taxon>Campylobacterota</taxon>
        <taxon>Epsilonproteobacteria</taxon>
        <taxon>Campylobacterales</taxon>
        <taxon>Helicobacteraceae</taxon>
        <taxon>Helicobacter</taxon>
    </lineage>
</organism>
<evidence type="ECO:0000256" key="3">
    <source>
        <dbReference type="ARBA" id="ARBA00022547"/>
    </source>
</evidence>
<name>A0A4V6HYH9_9HELI</name>
<keyword evidence="5 13" id="KW-0375">Hydrogen ion transport</keyword>
<dbReference type="PANTHER" id="PTHR33445">
    <property type="entry name" value="ATP SYNTHASE SUBUNIT B', CHLOROPLASTIC"/>
    <property type="match status" value="1"/>
</dbReference>
<keyword evidence="3 13" id="KW-0138">CF(0)</keyword>
<dbReference type="OrthoDB" id="5373033at2"/>
<dbReference type="Gene3D" id="6.10.250.1580">
    <property type="match status" value="1"/>
</dbReference>
<keyword evidence="15" id="KW-0175">Coiled coil</keyword>
<accession>A0A4V6HYH9</accession>
<evidence type="ECO:0000256" key="7">
    <source>
        <dbReference type="ARBA" id="ARBA00023065"/>
    </source>
</evidence>
<keyword evidence="2 13" id="KW-0813">Transport</keyword>
<evidence type="ECO:0000313" key="17">
    <source>
        <dbReference type="Proteomes" id="UP000029878"/>
    </source>
</evidence>
<comment type="subcellular location">
    <subcellularLocation>
        <location evidence="13">Cell membrane</location>
        <topology evidence="13">Single-pass membrane protein</topology>
    </subcellularLocation>
    <subcellularLocation>
        <location evidence="12">Endomembrane system</location>
        <topology evidence="12">Single-pass membrane protein</topology>
    </subcellularLocation>
</comment>
<protein>
    <recommendedName>
        <fullName evidence="13">ATP synthase subunit b</fullName>
    </recommendedName>
    <alternativeName>
        <fullName evidence="13">ATP synthase F(0) sector subunit b</fullName>
    </alternativeName>
    <alternativeName>
        <fullName evidence="13">ATPase subunit I</fullName>
    </alternativeName>
    <alternativeName>
        <fullName evidence="13">F-type ATPase subunit b</fullName>
        <shortName evidence="13">F-ATPase subunit b</shortName>
    </alternativeName>
</protein>
<dbReference type="GO" id="GO:0046933">
    <property type="term" value="F:proton-transporting ATP synthase activity, rotational mechanism"/>
    <property type="evidence" value="ECO:0007669"/>
    <property type="project" value="UniProtKB-UniRule"/>
</dbReference>
<feature type="coiled-coil region" evidence="15">
    <location>
        <begin position="70"/>
        <end position="111"/>
    </location>
</feature>
<evidence type="ECO:0000256" key="14">
    <source>
        <dbReference type="RuleBase" id="RU003848"/>
    </source>
</evidence>
<evidence type="ECO:0000256" key="9">
    <source>
        <dbReference type="ARBA" id="ARBA00023310"/>
    </source>
</evidence>
<sequence>MRYIYMTLTCFVLCGVSYASGEAHVMDISKTDIIERLINFVIFVALMWYLLSDKLKAILQERTKSIANRLSQTQEKVNEIRAKKEKAQQRLKEAKEQAAEIISTAKKEANASVLRIEEKTKEQIANLLKANEEAMEFQEKILQKQLVAEILQEAFVSPALTLETRDYVEILEKKVV</sequence>
<dbReference type="CDD" id="cd06503">
    <property type="entry name" value="ATP-synt_Fo_b"/>
    <property type="match status" value="1"/>
</dbReference>
<dbReference type="GO" id="GO:0045259">
    <property type="term" value="C:proton-transporting ATP synthase complex"/>
    <property type="evidence" value="ECO:0007669"/>
    <property type="project" value="UniProtKB-KW"/>
</dbReference>
<dbReference type="EMBL" id="JRPL02000030">
    <property type="protein sequence ID" value="TLD80692.1"/>
    <property type="molecule type" value="Genomic_DNA"/>
</dbReference>
<dbReference type="GO" id="GO:0012505">
    <property type="term" value="C:endomembrane system"/>
    <property type="evidence" value="ECO:0007669"/>
    <property type="project" value="UniProtKB-SubCell"/>
</dbReference>
<evidence type="ECO:0000256" key="4">
    <source>
        <dbReference type="ARBA" id="ARBA00022692"/>
    </source>
</evidence>
<dbReference type="GO" id="GO:0005886">
    <property type="term" value="C:plasma membrane"/>
    <property type="evidence" value="ECO:0007669"/>
    <property type="project" value="UniProtKB-SubCell"/>
</dbReference>
<comment type="function">
    <text evidence="11">Component of the F(0) channel, it forms part of the peripheral stalk, linking F(1) to F(0). The b'-subunit is a diverged and duplicated form of b found in plants and photosynthetic bacteria.</text>
</comment>
<dbReference type="InterPro" id="IPR002146">
    <property type="entry name" value="ATP_synth_b/b'su_bac/chlpt"/>
</dbReference>
<evidence type="ECO:0000256" key="12">
    <source>
        <dbReference type="ARBA" id="ARBA00037847"/>
    </source>
</evidence>
<keyword evidence="13" id="KW-1003">Cell membrane</keyword>
<proteinExistence type="inferred from homology"/>
<gene>
    <name evidence="13" type="primary">atpF</name>
    <name evidence="16" type="ORF">LS81_009250</name>
</gene>
<evidence type="ECO:0000256" key="8">
    <source>
        <dbReference type="ARBA" id="ARBA00023136"/>
    </source>
</evidence>
<dbReference type="Proteomes" id="UP000029878">
    <property type="component" value="Unassembled WGS sequence"/>
</dbReference>
<comment type="subunit">
    <text evidence="13">F-type ATPases have 2 components, F(1) - the catalytic core - and F(0) - the membrane proton channel. F(1) has five subunits: alpha(3), beta(3), gamma(1), delta(1), epsilon(1). F(0) has three main subunits: a(1), b(2) and c(10-14). The alpha and beta chains form an alternating ring which encloses part of the gamma chain. F(1) is attached to F(0) by a central stalk formed by the gamma and epsilon chains, while a peripheral stalk is formed by the delta and b chains.</text>
</comment>
<dbReference type="InterPro" id="IPR050059">
    <property type="entry name" value="ATP_synthase_B_chain"/>
</dbReference>
<evidence type="ECO:0000313" key="16">
    <source>
        <dbReference type="EMBL" id="TLD80692.1"/>
    </source>
</evidence>
<keyword evidence="4 13" id="KW-0812">Transmembrane</keyword>
<evidence type="ECO:0000256" key="2">
    <source>
        <dbReference type="ARBA" id="ARBA00022448"/>
    </source>
</evidence>
<keyword evidence="8 13" id="KW-0472">Membrane</keyword>
<dbReference type="RefSeq" id="WP_034347762.1">
    <property type="nucleotide sequence ID" value="NZ_FZNG01000041.1"/>
</dbReference>
<comment type="function">
    <text evidence="10 13">F(1)F(0) ATP synthase produces ATP from ADP in the presence of a proton or sodium gradient. F-type ATPases consist of two structural domains, F(1) containing the extramembraneous catalytic core and F(0) containing the membrane proton channel, linked together by a central stalk and a peripheral stalk. During catalysis, ATP synthesis in the catalytic domain of F(1) is coupled via a rotary mechanism of the central stalk subunits to proton translocation.</text>
</comment>
<evidence type="ECO:0000256" key="13">
    <source>
        <dbReference type="HAMAP-Rule" id="MF_01398"/>
    </source>
</evidence>
<keyword evidence="7 13" id="KW-0406">Ion transport</keyword>
<evidence type="ECO:0000256" key="10">
    <source>
        <dbReference type="ARBA" id="ARBA00025198"/>
    </source>
</evidence>
<dbReference type="PANTHER" id="PTHR33445:SF2">
    <property type="entry name" value="ATP SYNTHASE SUBUNIT B', CHLOROPLASTIC"/>
    <property type="match status" value="1"/>
</dbReference>
<evidence type="ECO:0000256" key="6">
    <source>
        <dbReference type="ARBA" id="ARBA00022989"/>
    </source>
</evidence>
<evidence type="ECO:0000256" key="11">
    <source>
        <dbReference type="ARBA" id="ARBA00025614"/>
    </source>
</evidence>
<evidence type="ECO:0000256" key="15">
    <source>
        <dbReference type="SAM" id="Coils"/>
    </source>
</evidence>
<dbReference type="AlphaFoldDB" id="A0A4V6HYH9"/>
<dbReference type="Pfam" id="PF00430">
    <property type="entry name" value="ATP-synt_B"/>
    <property type="match status" value="1"/>
</dbReference>
<evidence type="ECO:0000256" key="5">
    <source>
        <dbReference type="ARBA" id="ARBA00022781"/>
    </source>
</evidence>
<evidence type="ECO:0000256" key="1">
    <source>
        <dbReference type="ARBA" id="ARBA00005513"/>
    </source>
</evidence>
<reference evidence="16 17" key="1">
    <citation type="journal article" date="2014" name="Genome Announc.">
        <title>Draft genome sequences of eight enterohepatic helicobacter species isolated from both laboratory and wild rodents.</title>
        <authorList>
            <person name="Sheh A."/>
            <person name="Shen Z."/>
            <person name="Fox J.G."/>
        </authorList>
    </citation>
    <scope>NUCLEOTIDE SEQUENCE [LARGE SCALE GENOMIC DNA]</scope>
    <source>
        <strain evidence="16 17">ATCC 700114</strain>
    </source>
</reference>
<dbReference type="HAMAP" id="MF_01398">
    <property type="entry name" value="ATP_synth_b_bprime"/>
    <property type="match status" value="1"/>
</dbReference>
<keyword evidence="9 13" id="KW-0066">ATP synthesis</keyword>
<keyword evidence="6 13" id="KW-1133">Transmembrane helix</keyword>
<comment type="similarity">
    <text evidence="1 13 14">Belongs to the ATPase B chain family.</text>
</comment>